<organism evidence="4">
    <name type="scientific">uncultured Desulfovibrio sp</name>
    <dbReference type="NCBI Taxonomy" id="167968"/>
    <lineage>
        <taxon>Bacteria</taxon>
        <taxon>Pseudomonadati</taxon>
        <taxon>Thermodesulfobacteriota</taxon>
        <taxon>Desulfovibrionia</taxon>
        <taxon>Desulfovibrionales</taxon>
        <taxon>Desulfovibrionaceae</taxon>
        <taxon>Desulfovibrio</taxon>
        <taxon>environmental samples</taxon>
    </lineage>
</organism>
<dbReference type="Pfam" id="PF20695">
    <property type="entry name" value="UbiD_N"/>
    <property type="match status" value="1"/>
</dbReference>
<protein>
    <submittedName>
        <fullName evidence="4">Carboxylyase-related protein</fullName>
    </submittedName>
</protein>
<dbReference type="InterPro" id="IPR048304">
    <property type="entry name" value="UbiD_Rift_dom"/>
</dbReference>
<dbReference type="GO" id="GO:0016831">
    <property type="term" value="F:carboxy-lyase activity"/>
    <property type="evidence" value="ECO:0007669"/>
    <property type="project" value="InterPro"/>
</dbReference>
<name>A0A212JFG9_9BACT</name>
<evidence type="ECO:0000259" key="2">
    <source>
        <dbReference type="Pfam" id="PF20695"/>
    </source>
</evidence>
<sequence length="624" mass="67422">MSYRNLQECVADLEASGHLVRIEAEVDPHLELAAIQRRAFRAKAPALLFTRVKGTPFPMLSNLFGTRERLHFIFRRSLPAVEAVLTAKADPAAAMKHPLKSLRAVPGLLNMLPSVSRVRADQAAAVAPVLECQCKLADLPQLVCWPMDGGPFITLPLVYSEDPAKPGADASNLGMYRVQLGGNEYAADEVGLHYQIHRGIGAHHARALEMGKPLPVHIYVGGPPSLTVAAVMPLPEGLSELRFAGLLGGRRTEMAAVPGLPLPVLAQADFCISGHVLPQCKPEGPFGDHVGYYSLAHDFPVLKVDAVHHRKGAIWPFTAVGRPPQEDTVFGDFIHELTGPLVPQVFQGVCDVHAVDAAGVHPLLLAVGSERYTPYEEERRPRELITAGLHLLGTTQTALAKYVFLVAHEDAPGLTARDVPAFLRHLLERVDFSRDLHFITRSTNDTLDYTGSALNEGSKLVWASAGKKRRELGCELSGLAADLPPLPDGFGPVRVCGPGLVAIGGPKHALDRSQPDPQMEALAQALAQWPGREAFPLAIVADDADFCAANLDNFLWVAFTRSDPATDVYGAQAATRARHWSCESPLVIDARLKPFHAPPLEEEPAVIRKVEALAAPGGPLHNYL</sequence>
<feature type="domain" description="3-octaprenyl-4-hydroxybenzoate carboxy-lyase-like Rift-related" evidence="1">
    <location>
        <begin position="128"/>
        <end position="323"/>
    </location>
</feature>
<dbReference type="InterPro" id="IPR002830">
    <property type="entry name" value="UbiD"/>
</dbReference>
<dbReference type="InterPro" id="IPR049383">
    <property type="entry name" value="UbiD-like_N"/>
</dbReference>
<accession>A0A212JFG9</accession>
<dbReference type="AlphaFoldDB" id="A0A212JFG9"/>
<feature type="domain" description="3-octaprenyl-4-hydroxybenzoate carboxy-lyase-like C-terminal" evidence="3">
    <location>
        <begin position="329"/>
        <end position="462"/>
    </location>
</feature>
<evidence type="ECO:0000259" key="3">
    <source>
        <dbReference type="Pfam" id="PF20696"/>
    </source>
</evidence>
<keyword evidence="4" id="KW-0456">Lyase</keyword>
<dbReference type="PANTHER" id="PTHR30108:SF7">
    <property type="entry name" value="3-POLYPRENYL-4-HYDROXYBENZOATE DECARBOXYLASE"/>
    <property type="match status" value="1"/>
</dbReference>
<feature type="domain" description="3-octaprenyl-4-hydroxybenzoate carboxy-lyase-like N-terminal" evidence="2">
    <location>
        <begin position="11"/>
        <end position="76"/>
    </location>
</feature>
<evidence type="ECO:0000259" key="1">
    <source>
        <dbReference type="Pfam" id="PF01977"/>
    </source>
</evidence>
<dbReference type="EMBL" id="FLUP01000001">
    <property type="protein sequence ID" value="SBV98178.1"/>
    <property type="molecule type" value="Genomic_DNA"/>
</dbReference>
<evidence type="ECO:0000313" key="4">
    <source>
        <dbReference type="EMBL" id="SBV98178.1"/>
    </source>
</evidence>
<dbReference type="InterPro" id="IPR049381">
    <property type="entry name" value="UbiD-like_C"/>
</dbReference>
<dbReference type="RefSeq" id="WP_227118531.1">
    <property type="nucleotide sequence ID" value="NZ_LT598928.1"/>
</dbReference>
<gene>
    <name evidence="4" type="ORF">KM92DES2_11022</name>
</gene>
<dbReference type="SUPFAM" id="SSF143968">
    <property type="entry name" value="UbiD C-terminal domain-like"/>
    <property type="match status" value="2"/>
</dbReference>
<proteinExistence type="predicted"/>
<dbReference type="SUPFAM" id="SSF50475">
    <property type="entry name" value="FMN-binding split barrel"/>
    <property type="match status" value="1"/>
</dbReference>
<dbReference type="Pfam" id="PF01977">
    <property type="entry name" value="UbiD"/>
    <property type="match status" value="1"/>
</dbReference>
<dbReference type="PANTHER" id="PTHR30108">
    <property type="entry name" value="3-OCTAPRENYL-4-HYDROXYBENZOATE CARBOXY-LYASE-RELATED"/>
    <property type="match status" value="1"/>
</dbReference>
<dbReference type="Pfam" id="PF20696">
    <property type="entry name" value="UbiD_C"/>
    <property type="match status" value="1"/>
</dbReference>
<reference evidence="4" key="1">
    <citation type="submission" date="2016-04" db="EMBL/GenBank/DDBJ databases">
        <authorList>
            <person name="Evans L.H."/>
            <person name="Alamgir A."/>
            <person name="Owens N."/>
            <person name="Weber N.D."/>
            <person name="Virtaneva K."/>
            <person name="Barbian K."/>
            <person name="Babar A."/>
            <person name="Rosenke K."/>
        </authorList>
    </citation>
    <scope>NUCLEOTIDE SEQUENCE</scope>
    <source>
        <strain evidence="4">92-2</strain>
    </source>
</reference>
<dbReference type="GO" id="GO:0005737">
    <property type="term" value="C:cytoplasm"/>
    <property type="evidence" value="ECO:0007669"/>
    <property type="project" value="TreeGrafter"/>
</dbReference>
<dbReference type="Gene3D" id="3.40.1670.10">
    <property type="entry name" value="UbiD C-terminal domain-like"/>
    <property type="match status" value="1"/>
</dbReference>